<gene>
    <name evidence="1" type="ORF">S12H4_17381</name>
</gene>
<proteinExistence type="predicted"/>
<dbReference type="EMBL" id="BARW01008490">
    <property type="protein sequence ID" value="GAI84890.1"/>
    <property type="molecule type" value="Genomic_DNA"/>
</dbReference>
<evidence type="ECO:0000313" key="1">
    <source>
        <dbReference type="EMBL" id="GAI84890.1"/>
    </source>
</evidence>
<accession>X1TBE0</accession>
<comment type="caution">
    <text evidence="1">The sequence shown here is derived from an EMBL/GenBank/DDBJ whole genome shotgun (WGS) entry which is preliminary data.</text>
</comment>
<reference evidence="1" key="1">
    <citation type="journal article" date="2014" name="Front. Microbiol.">
        <title>High frequency of phylogenetically diverse reductive dehalogenase-homologous genes in deep subseafloor sedimentary metagenomes.</title>
        <authorList>
            <person name="Kawai M."/>
            <person name="Futagami T."/>
            <person name="Toyoda A."/>
            <person name="Takaki Y."/>
            <person name="Nishi S."/>
            <person name="Hori S."/>
            <person name="Arai W."/>
            <person name="Tsubouchi T."/>
            <person name="Morono Y."/>
            <person name="Uchiyama I."/>
            <person name="Ito T."/>
            <person name="Fujiyama A."/>
            <person name="Inagaki F."/>
            <person name="Takami H."/>
        </authorList>
    </citation>
    <scope>NUCLEOTIDE SEQUENCE</scope>
    <source>
        <strain evidence="1">Expedition CK06-06</strain>
    </source>
</reference>
<sequence>MCPFGQLGQPYCRLTPCHFNPGYSGITLQHQRIGGEIESVYYTRGGSIGSQAGREEAIDSVVPSFLTPPHRIIEGIAEAKVIYLLAPSIQLKL</sequence>
<name>X1TBE0_9ZZZZ</name>
<dbReference type="AlphaFoldDB" id="X1TBE0"/>
<protein>
    <submittedName>
        <fullName evidence="1">Uncharacterized protein</fullName>
    </submittedName>
</protein>
<organism evidence="1">
    <name type="scientific">marine sediment metagenome</name>
    <dbReference type="NCBI Taxonomy" id="412755"/>
    <lineage>
        <taxon>unclassified sequences</taxon>
        <taxon>metagenomes</taxon>
        <taxon>ecological metagenomes</taxon>
    </lineage>
</organism>